<keyword evidence="4 8" id="KW-0812">Transmembrane</keyword>
<feature type="region of interest" description="Disordered" evidence="7">
    <location>
        <begin position="1489"/>
        <end position="1560"/>
    </location>
</feature>
<dbReference type="GO" id="GO:0005227">
    <property type="term" value="F:calcium-activated cation channel activity"/>
    <property type="evidence" value="ECO:0007669"/>
    <property type="project" value="InterPro"/>
</dbReference>
<feature type="transmembrane region" description="Helical" evidence="8">
    <location>
        <begin position="914"/>
        <end position="930"/>
    </location>
</feature>
<organism evidence="12 13">
    <name type="scientific">Tilletia indica</name>
    <dbReference type="NCBI Taxonomy" id="43049"/>
    <lineage>
        <taxon>Eukaryota</taxon>
        <taxon>Fungi</taxon>
        <taxon>Dikarya</taxon>
        <taxon>Basidiomycota</taxon>
        <taxon>Ustilaginomycotina</taxon>
        <taxon>Exobasidiomycetes</taxon>
        <taxon>Tilletiales</taxon>
        <taxon>Tilletiaceae</taxon>
        <taxon>Tilletia</taxon>
    </lineage>
</organism>
<dbReference type="EMBL" id="LWDF02000025">
    <property type="protein sequence ID" value="KAE8259826.1"/>
    <property type="molecule type" value="Genomic_DNA"/>
</dbReference>
<sequence>MSFGASTNTTFLGLATTTAIFAGIGGVCLIGFETMRQIKRLPNVQFASLSQPWAAFRRAEVQPTSNGSGHPNGDHRPQQKTSNDQQKKELLTCEDWEMGHLYHARTFHATTPTPALARWPLQWAWQAIKFDDWFYATHTGMDTVIYVRFLKAAVLWTLLQTLTTAPALLAIHFHYSEHFVETNSIEESNMARASLSYVAASPSIECASTDKELRSKCVYSPNPDGQKILWVHLLLLYYMTFTWWYALWRIAHGGLKIRWRLIQRTRETEAKKVKEHRIHQDTQQADSQNRSRRQRTEDSPLDSLGWRQRTLMISNLPATMRSEAGIRRYFEEYLRPDDASTIADERESMLHDRTSSHGNGDVHAQNNGNQKFSDAPESDLHRFGSLRRSDTKNTADNLVSPVKTMVGEEDDKNATLSKGREPMGPEPDLQPDRHLRSPIQAVVLVRKMDELSSLLTRRQAVLGQLEAAHVKLASAVLTDVRTRMDKHARAPGSQKPVAPEPEPASLRARINVLKKGTRQMDRAQRKSDVEARDGNQLSEHNLRVEELVKHLGPFVKALDEQQARAGVFRGKEGEETKFDESVWEALAEVPRELLDPYQPVTRLSALFRGQTVPTIDYLLTKLNLLTALVTEMRSRPPSTYAPASTAFVTFRDPRQARMVWRELKDQIVAKVRLAPEVKDLDWERLMSTTFSGEVGRGAGVSVFVWGMTIFWTILINLLTAGLANFTNVGGLKPFFAENEKLSGFVSTTLPSLAVSLITMAVPELVFQVSKRAQGFVTFSQLYDMCLTRYWKFVILNIVVFFTIGSTTLRTIITTFPGSGTDISSQDLLARIGYSFPTSAPYFVSYLILGMGLHSGFELLGFMVPLIQHYGARRAKTPRVRAIKTLPRNFNRYYWLPFHVLILTILFIFTLLNPLVIPFGLVYLLFAYVVFKKNLAFIYYRRFNEKEGVVYFVRIMRFSLDGLIVGQAVLLILFAVFKLRAVYIGFCALTIPLTVIFKLLGTRWWRSQCRALDEEEACALCGLDTLRSVAESNHTADRSYGGDMSFRGSFDGQIPPDARASGRYPPIIIPQETTSVFYNTWQRIHDSFHANGFDRPSHIAQMGSRGEKLDNPALASAKALVHAPAAAARVSANAAKHRAGIAKATLGLGKGRERRAMQKAADEIAARVGGDDSLATEPTAEDRTQISRAKSFHSRAASCRSEEAPFLSGFDVVSSHAPVPTTHGEDDDECTHEGIIRTHSTPRRNRSNRGTPRKQTRQGLHPLDTSMGGIDRLVIGAAGSTTSRDNSAQEGQQGLRDPDLSEFGTIGPMTPRKAAAAKEAPPPLVEDAVTDDGDEDNSSDWDDDEDEDDLPLVRRHAPPTWDDTPNNSAKYNNPFYNHHLDPFLWLPRDPTQILNLFDTIEWYGPALVSSQGGAGNVGEWEDEEEETMDEKGSVSEMGGVPKIISGHEEIVLSDTLARHLEQAEEVEEAQDPAASLPKAVMKDYRDAIRQNTRSEAGGSVAGSVSDSRLGRQDSFTSGFSSVRSPTQAFRQRMDQSQSLSVIGTGPSRQFSGGTRDLTDESIERTAAGTRFGVEEHPGDTPLLRITDATLTGEPDETLRTAPEGGISPTSPASPERVLDQGTSVSSHAVAPTHASHTIAFAGSTKTYDHDPYLRVGTHPRRSAGASNMSHATAASAISSTGGTGARPVTLREALRAEILEEEWRTTLKERLTTLKRSKMVSKLGSKGRRRSGRGGDGEIAGGEGPSIPAVAEEREGSDAQAAMAHLESSTSGIMARHALRRQLARSEGGDHTVEELLHAARSQGTDRFGGGGGGGHSRGFSLVGRSRSRASRREASSATTTGLAAATLAAAMPTAGNYRAGAGAGSSAEAGPSEQRRPVTNSASAPTVEHVPMREFGVRAVPRPSMTADP</sequence>
<feature type="transmembrane region" description="Helical" evidence="8">
    <location>
        <begin position="12"/>
        <end position="32"/>
    </location>
</feature>
<feature type="compositionally biased region" description="Gly residues" evidence="7">
    <location>
        <begin position="1806"/>
        <end position="1816"/>
    </location>
</feature>
<evidence type="ECO:0000256" key="5">
    <source>
        <dbReference type="ARBA" id="ARBA00022989"/>
    </source>
</evidence>
<evidence type="ECO:0000313" key="12">
    <source>
        <dbReference type="EMBL" id="KAE8259826.1"/>
    </source>
</evidence>
<evidence type="ECO:0008006" key="14">
    <source>
        <dbReference type="Google" id="ProtNLM"/>
    </source>
</evidence>
<feature type="region of interest" description="Disordered" evidence="7">
    <location>
        <begin position="1857"/>
        <end position="1909"/>
    </location>
</feature>
<evidence type="ECO:0000256" key="1">
    <source>
        <dbReference type="ARBA" id="ARBA00004141"/>
    </source>
</evidence>
<keyword evidence="13" id="KW-1185">Reference proteome</keyword>
<feature type="compositionally biased region" description="Polar residues" evidence="7">
    <location>
        <begin position="1512"/>
        <end position="1551"/>
    </location>
</feature>
<feature type="compositionally biased region" description="Basic residues" evidence="7">
    <location>
        <begin position="1239"/>
        <end position="1255"/>
    </location>
</feature>
<evidence type="ECO:0000259" key="9">
    <source>
        <dbReference type="Pfam" id="PF02714"/>
    </source>
</evidence>
<feature type="transmembrane region" description="Helical" evidence="8">
    <location>
        <begin position="228"/>
        <end position="248"/>
    </location>
</feature>
<feature type="compositionally biased region" description="Polar residues" evidence="7">
    <location>
        <begin position="1278"/>
        <end position="1291"/>
    </location>
</feature>
<feature type="region of interest" description="Disordered" evidence="7">
    <location>
        <begin position="1593"/>
        <end position="1629"/>
    </location>
</feature>
<dbReference type="Pfam" id="PF14703">
    <property type="entry name" value="PHM7_cyt"/>
    <property type="match status" value="1"/>
</dbReference>
<feature type="transmembrane region" description="Helical" evidence="8">
    <location>
        <begin position="702"/>
        <end position="723"/>
    </location>
</feature>
<dbReference type="Pfam" id="PF13967">
    <property type="entry name" value="RSN1_TM"/>
    <property type="match status" value="1"/>
</dbReference>
<feature type="region of interest" description="Disordered" evidence="7">
    <location>
        <begin position="1718"/>
        <end position="1752"/>
    </location>
</feature>
<accession>A0A177TL29</accession>
<feature type="region of interest" description="Disordered" evidence="7">
    <location>
        <begin position="351"/>
        <end position="433"/>
    </location>
</feature>
<dbReference type="InterPro" id="IPR003864">
    <property type="entry name" value="CSC1/OSCA1-like_7TM"/>
</dbReference>
<dbReference type="InterPro" id="IPR027815">
    <property type="entry name" value="CSC1/OSCA1-like_cyt"/>
</dbReference>
<evidence type="ECO:0000256" key="2">
    <source>
        <dbReference type="ARBA" id="ARBA00007779"/>
    </source>
</evidence>
<evidence type="ECO:0000256" key="6">
    <source>
        <dbReference type="ARBA" id="ARBA00023136"/>
    </source>
</evidence>
<feature type="region of interest" description="Disordered" evidence="7">
    <location>
        <begin position="270"/>
        <end position="301"/>
    </location>
</feature>
<reference evidence="12" key="1">
    <citation type="submission" date="2016-04" db="EMBL/GenBank/DDBJ databases">
        <authorList>
            <person name="Nguyen H.D."/>
            <person name="Samba Siva P."/>
            <person name="Cullis J."/>
            <person name="Levesque C.A."/>
            <person name="Hambleton S."/>
        </authorList>
    </citation>
    <scope>NUCLEOTIDE SEQUENCE</scope>
    <source>
        <strain evidence="12">DAOMC 236416</strain>
    </source>
</reference>
<feature type="region of interest" description="Disordered" evidence="7">
    <location>
        <begin position="1216"/>
        <end position="1366"/>
    </location>
</feature>
<evidence type="ECO:0000313" key="13">
    <source>
        <dbReference type="Proteomes" id="UP000077521"/>
    </source>
</evidence>
<dbReference type="InterPro" id="IPR032880">
    <property type="entry name" value="CSC1/OSCA1-like_N"/>
</dbReference>
<gene>
    <name evidence="12" type="ORF">A4X13_0g754</name>
</gene>
<dbReference type="GO" id="GO:0005886">
    <property type="term" value="C:plasma membrane"/>
    <property type="evidence" value="ECO:0007669"/>
    <property type="project" value="TreeGrafter"/>
</dbReference>
<dbReference type="PANTHER" id="PTHR13018:SF139">
    <property type="entry name" value="PHOSPHATE METABOLISM PROTEIN 7"/>
    <property type="match status" value="1"/>
</dbReference>
<evidence type="ECO:0000259" key="10">
    <source>
        <dbReference type="Pfam" id="PF13967"/>
    </source>
</evidence>
<feature type="transmembrane region" description="Helical" evidence="8">
    <location>
        <begin position="950"/>
        <end position="974"/>
    </location>
</feature>
<keyword evidence="3" id="KW-0813">Transport</keyword>
<feature type="compositionally biased region" description="Acidic residues" evidence="7">
    <location>
        <begin position="1327"/>
        <end position="1349"/>
    </location>
</feature>
<feature type="domain" description="CSC1/OSCA1-like N-terminal transmembrane" evidence="10">
    <location>
        <begin position="100"/>
        <end position="249"/>
    </location>
</feature>
<name>A0A177TL29_9BASI</name>
<feature type="domain" description="CSC1/OSCA1-like cytosolic" evidence="11">
    <location>
        <begin position="438"/>
        <end position="683"/>
    </location>
</feature>
<dbReference type="Pfam" id="PF02714">
    <property type="entry name" value="RSN1_7TM"/>
    <property type="match status" value="1"/>
</dbReference>
<dbReference type="InterPro" id="IPR045122">
    <property type="entry name" value="Csc1-like"/>
</dbReference>
<protein>
    <recommendedName>
        <fullName evidence="14">CSC1/OSCA1-like 7TM region domain-containing protein</fullName>
    </recommendedName>
</protein>
<feature type="compositionally biased region" description="Basic residues" evidence="7">
    <location>
        <begin position="1718"/>
        <end position="1731"/>
    </location>
</feature>
<evidence type="ECO:0000259" key="11">
    <source>
        <dbReference type="Pfam" id="PF14703"/>
    </source>
</evidence>
<comment type="subcellular location">
    <subcellularLocation>
        <location evidence="1">Membrane</location>
        <topology evidence="1">Multi-pass membrane protein</topology>
    </subcellularLocation>
</comment>
<feature type="transmembrane region" description="Helical" evidence="8">
    <location>
        <begin position="842"/>
        <end position="871"/>
    </location>
</feature>
<feature type="compositionally biased region" description="Basic and acidic residues" evidence="7">
    <location>
        <begin position="378"/>
        <end position="393"/>
    </location>
</feature>
<evidence type="ECO:0000256" key="8">
    <source>
        <dbReference type="SAM" id="Phobius"/>
    </source>
</evidence>
<feature type="domain" description="CSC1/OSCA1-like 7TM region" evidence="9">
    <location>
        <begin position="698"/>
        <end position="973"/>
    </location>
</feature>
<comment type="caution">
    <text evidence="12">The sequence shown here is derived from an EMBL/GenBank/DDBJ whole genome shotgun (WGS) entry which is preliminary data.</text>
</comment>
<feature type="region of interest" description="Disordered" evidence="7">
    <location>
        <begin position="60"/>
        <end position="87"/>
    </location>
</feature>
<evidence type="ECO:0000256" key="3">
    <source>
        <dbReference type="ARBA" id="ARBA00022448"/>
    </source>
</evidence>
<dbReference type="Proteomes" id="UP000077521">
    <property type="component" value="Unassembled WGS sequence"/>
</dbReference>
<feature type="compositionally biased region" description="Low complexity" evidence="7">
    <location>
        <begin position="1495"/>
        <end position="1504"/>
    </location>
</feature>
<reference evidence="12" key="2">
    <citation type="journal article" date="2019" name="IMA Fungus">
        <title>Genome sequencing and comparison of five Tilletia species to identify candidate genes for the detection of regulated species infecting wheat.</title>
        <authorList>
            <person name="Nguyen H.D.T."/>
            <person name="Sultana T."/>
            <person name="Kesanakurti P."/>
            <person name="Hambleton S."/>
        </authorList>
    </citation>
    <scope>NUCLEOTIDE SEQUENCE</scope>
    <source>
        <strain evidence="12">DAOMC 236416</strain>
    </source>
</reference>
<keyword evidence="5 8" id="KW-1133">Transmembrane helix</keyword>
<feature type="transmembrane region" description="Helical" evidence="8">
    <location>
        <begin position="789"/>
        <end position="812"/>
    </location>
</feature>
<comment type="similarity">
    <text evidence="2">Belongs to the CSC1 (TC 1.A.17) family.</text>
</comment>
<proteinExistence type="inferred from homology"/>
<dbReference type="PANTHER" id="PTHR13018">
    <property type="entry name" value="PROBABLE MEMBRANE PROTEIN DUF221-RELATED"/>
    <property type="match status" value="1"/>
</dbReference>
<evidence type="ECO:0000256" key="7">
    <source>
        <dbReference type="SAM" id="MobiDB-lite"/>
    </source>
</evidence>
<feature type="transmembrane region" description="Helical" evidence="8">
    <location>
        <begin position="743"/>
        <end position="768"/>
    </location>
</feature>
<feature type="transmembrane region" description="Helical" evidence="8">
    <location>
        <begin position="892"/>
        <end position="908"/>
    </location>
</feature>
<feature type="transmembrane region" description="Helical" evidence="8">
    <location>
        <begin position="153"/>
        <end position="175"/>
    </location>
</feature>
<evidence type="ECO:0000256" key="4">
    <source>
        <dbReference type="ARBA" id="ARBA00022692"/>
    </source>
</evidence>
<feature type="compositionally biased region" description="Low complexity" evidence="7">
    <location>
        <begin position="1857"/>
        <end position="1872"/>
    </location>
</feature>
<feature type="region of interest" description="Disordered" evidence="7">
    <location>
        <begin position="1802"/>
        <end position="1840"/>
    </location>
</feature>
<keyword evidence="6 8" id="KW-0472">Membrane</keyword>